<organism evidence="2 3">
    <name type="scientific">Cupriavidus taiwanensis</name>
    <dbReference type="NCBI Taxonomy" id="164546"/>
    <lineage>
        <taxon>Bacteria</taxon>
        <taxon>Pseudomonadati</taxon>
        <taxon>Pseudomonadota</taxon>
        <taxon>Betaproteobacteria</taxon>
        <taxon>Burkholderiales</taxon>
        <taxon>Burkholderiaceae</taxon>
        <taxon>Cupriavidus</taxon>
    </lineage>
</organism>
<evidence type="ECO:0000313" key="2">
    <source>
        <dbReference type="EMBL" id="SOY64165.1"/>
    </source>
</evidence>
<dbReference type="EMBL" id="OFSP01000037">
    <property type="protein sequence ID" value="SOY64165.1"/>
    <property type="molecule type" value="Genomic_DNA"/>
</dbReference>
<dbReference type="AlphaFoldDB" id="A0A975XAX7"/>
<gene>
    <name evidence="2" type="ORF">CBM2589_A70281</name>
</gene>
<proteinExistence type="predicted"/>
<sequence length="76" mass="8435">MIRQLLFNLAWKELPRVAQRTGDAIVRRPIPLRGVINATGNQSQPKCPPTRAFCTATRHARPNATARRSGSTRTSP</sequence>
<evidence type="ECO:0000256" key="1">
    <source>
        <dbReference type="SAM" id="MobiDB-lite"/>
    </source>
</evidence>
<feature type="compositionally biased region" description="Polar residues" evidence="1">
    <location>
        <begin position="66"/>
        <end position="76"/>
    </location>
</feature>
<protein>
    <submittedName>
        <fullName evidence="2">Uncharacterized protein</fullName>
    </submittedName>
</protein>
<name>A0A975XAX7_9BURK</name>
<comment type="caution">
    <text evidence="2">The sequence shown here is derived from an EMBL/GenBank/DDBJ whole genome shotgun (WGS) entry which is preliminary data.</text>
</comment>
<feature type="region of interest" description="Disordered" evidence="1">
    <location>
        <begin position="57"/>
        <end position="76"/>
    </location>
</feature>
<evidence type="ECO:0000313" key="3">
    <source>
        <dbReference type="Proteomes" id="UP000256297"/>
    </source>
</evidence>
<reference evidence="2 3" key="1">
    <citation type="submission" date="2018-01" db="EMBL/GenBank/DDBJ databases">
        <authorList>
            <person name="Clerissi C."/>
        </authorList>
    </citation>
    <scope>NUCLEOTIDE SEQUENCE [LARGE SCALE GENOMIC DNA]</scope>
    <source>
        <strain evidence="2">Cupriavidus taiwanensis STM 3521</strain>
    </source>
</reference>
<dbReference type="Gene3D" id="3.40.30.10">
    <property type="entry name" value="Glutaredoxin"/>
    <property type="match status" value="1"/>
</dbReference>
<accession>A0A975XAX7</accession>
<dbReference type="Proteomes" id="UP000256297">
    <property type="component" value="Chromosome CBM2589_a"/>
</dbReference>